<keyword evidence="3" id="KW-1185">Reference proteome</keyword>
<proteinExistence type="predicted"/>
<evidence type="ECO:0000256" key="1">
    <source>
        <dbReference type="SAM" id="MobiDB-lite"/>
    </source>
</evidence>
<feature type="region of interest" description="Disordered" evidence="1">
    <location>
        <begin position="1"/>
        <end position="24"/>
    </location>
</feature>
<organism evidence="2 3">
    <name type="scientific">Ceratitis capitata</name>
    <name type="common">Mediterranean fruit fly</name>
    <name type="synonym">Tephritis capitata</name>
    <dbReference type="NCBI Taxonomy" id="7213"/>
    <lineage>
        <taxon>Eukaryota</taxon>
        <taxon>Metazoa</taxon>
        <taxon>Ecdysozoa</taxon>
        <taxon>Arthropoda</taxon>
        <taxon>Hexapoda</taxon>
        <taxon>Insecta</taxon>
        <taxon>Pterygota</taxon>
        <taxon>Neoptera</taxon>
        <taxon>Endopterygota</taxon>
        <taxon>Diptera</taxon>
        <taxon>Brachycera</taxon>
        <taxon>Muscomorpha</taxon>
        <taxon>Tephritoidea</taxon>
        <taxon>Tephritidae</taxon>
        <taxon>Ceratitis</taxon>
        <taxon>Ceratitis</taxon>
    </lineage>
</organism>
<dbReference type="AlphaFoldDB" id="A0A811VKA2"/>
<comment type="caution">
    <text evidence="2">The sequence shown here is derived from an EMBL/GenBank/DDBJ whole genome shotgun (WGS) entry which is preliminary data.</text>
</comment>
<dbReference type="Proteomes" id="UP000606786">
    <property type="component" value="Unassembled WGS sequence"/>
</dbReference>
<reference evidence="2" key="1">
    <citation type="submission" date="2020-11" db="EMBL/GenBank/DDBJ databases">
        <authorList>
            <person name="Whitehead M."/>
        </authorList>
    </citation>
    <scope>NUCLEOTIDE SEQUENCE</scope>
    <source>
        <strain evidence="2">EGII</strain>
    </source>
</reference>
<sequence>PSETFDGDGSGSGSDASRQINRQANMEMAHIGRIRRSGAGVRASMILATAASWLPKATTVRKT</sequence>
<dbReference type="EMBL" id="CAJHJT010000056">
    <property type="protein sequence ID" value="CAD7014522.1"/>
    <property type="molecule type" value="Genomic_DNA"/>
</dbReference>
<accession>A0A811VKA2</accession>
<name>A0A811VKA2_CERCA</name>
<evidence type="ECO:0000313" key="3">
    <source>
        <dbReference type="Proteomes" id="UP000606786"/>
    </source>
</evidence>
<protein>
    <submittedName>
        <fullName evidence="2">(Mediterranean fruit fly) hypothetical protein</fullName>
    </submittedName>
</protein>
<evidence type="ECO:0000313" key="2">
    <source>
        <dbReference type="EMBL" id="CAD7014522.1"/>
    </source>
</evidence>
<feature type="non-terminal residue" evidence="2">
    <location>
        <position position="1"/>
    </location>
</feature>
<gene>
    <name evidence="2" type="ORF">CCAP1982_LOCUS22523</name>
</gene>